<dbReference type="AlphaFoldDB" id="A0A537IWP1"/>
<dbReference type="Gene3D" id="3.30.460.10">
    <property type="entry name" value="Beta Polymerase, domain 2"/>
    <property type="match status" value="1"/>
</dbReference>
<dbReference type="PANTHER" id="PTHR34822:SF1">
    <property type="entry name" value="GRPB FAMILY PROTEIN"/>
    <property type="match status" value="1"/>
</dbReference>
<accession>A0A537IWP1</accession>
<dbReference type="PANTHER" id="PTHR34822">
    <property type="entry name" value="GRPB DOMAIN PROTEIN (AFU_ORTHOLOGUE AFUA_1G01530)"/>
    <property type="match status" value="1"/>
</dbReference>
<evidence type="ECO:0000313" key="2">
    <source>
        <dbReference type="Proteomes" id="UP000318834"/>
    </source>
</evidence>
<dbReference type="Pfam" id="PF13552">
    <property type="entry name" value="DUF4127"/>
    <property type="match status" value="2"/>
</dbReference>
<comment type="caution">
    <text evidence="1">The sequence shown here is derived from an EMBL/GenBank/DDBJ whole genome shotgun (WGS) entry which is preliminary data.</text>
</comment>
<dbReference type="InterPro" id="IPR025394">
    <property type="entry name" value="DUF4127"/>
</dbReference>
<gene>
    <name evidence="1" type="ORF">E6H05_05810</name>
</gene>
<proteinExistence type="predicted"/>
<dbReference type="InterPro" id="IPR043519">
    <property type="entry name" value="NT_sf"/>
</dbReference>
<sequence length="648" mass="72631">MASPVLVFVPLDGRPVTMDIVADLGRAAGVDVRTPDRVMLSDRFRLGEVDRVWEWLEREAAGGSAALIASVETLCFGGLVASRKSEVEFEEIVPRLHRLYEIASRLPTYVSAVIPRTPQRPTDEDAAYWKTGDQAAMLQHRNRHLQLNADLISAASRGVLDSLLIGQDDTTPGSPSEADRATLQRHAAASSASNALLTSGTDELNARLFARWLNDLTGAAPSVQLVYTYPETTDLVPRYEALPLRQTVEEHVRSAGAHLRGDDSDVLLWVHNFTGQQREAVDQTGELDVGPTEAVMNTVREAARRERVVALADVRFANGADRALLAKLLAEPRFGGIVAYAGWNTCSNSLGSVMASATVVHHLRAGTVPGNDRIYRPAFFTRILDDWGYQSLVRPQLTRWLEERGGEPSDLSEHETALEAMALEKLRGETVPALQRSFAHHPLVLRRATLPWHRLFEVRIELEILPSHRGSRQGIVIVDYDEHWPELFERERLRIAQALSDLAVTVEHVGSTAVASLAAKPVIDIMVGVDSEQALDRCIERIKRLGYEYDPDWEVSMPNRRYFPKMDSEGRHTHHIHVVLRDSAFWRRHVAFRDYLRTHPEKAREYGDLKKRLAGQHQGSIDYTFAKTEFIRSVEALSGVMHRQRGPR</sequence>
<dbReference type="EMBL" id="VBAP01000040">
    <property type="protein sequence ID" value="TMI75738.1"/>
    <property type="molecule type" value="Genomic_DNA"/>
</dbReference>
<dbReference type="Proteomes" id="UP000318834">
    <property type="component" value="Unassembled WGS sequence"/>
</dbReference>
<organism evidence="1 2">
    <name type="scientific">Candidatus Segetimicrobium genomatis</name>
    <dbReference type="NCBI Taxonomy" id="2569760"/>
    <lineage>
        <taxon>Bacteria</taxon>
        <taxon>Bacillati</taxon>
        <taxon>Candidatus Sysuimicrobiota</taxon>
        <taxon>Candidatus Sysuimicrobiia</taxon>
        <taxon>Candidatus Sysuimicrobiales</taxon>
        <taxon>Candidatus Segetimicrobiaceae</taxon>
        <taxon>Candidatus Segetimicrobium</taxon>
    </lineage>
</organism>
<dbReference type="Pfam" id="PF04229">
    <property type="entry name" value="GrpB"/>
    <property type="match status" value="1"/>
</dbReference>
<dbReference type="SUPFAM" id="SSF81301">
    <property type="entry name" value="Nucleotidyltransferase"/>
    <property type="match status" value="1"/>
</dbReference>
<dbReference type="InterPro" id="IPR007344">
    <property type="entry name" value="GrpB/CoaE"/>
</dbReference>
<reference evidence="1 2" key="1">
    <citation type="journal article" date="2019" name="Nat. Microbiol.">
        <title>Mediterranean grassland soil C-N compound turnover is dependent on rainfall and depth, and is mediated by genomically divergent microorganisms.</title>
        <authorList>
            <person name="Diamond S."/>
            <person name="Andeer P.F."/>
            <person name="Li Z."/>
            <person name="Crits-Christoph A."/>
            <person name="Burstein D."/>
            <person name="Anantharaman K."/>
            <person name="Lane K.R."/>
            <person name="Thomas B.C."/>
            <person name="Pan C."/>
            <person name="Northen T.R."/>
            <person name="Banfield J.F."/>
        </authorList>
    </citation>
    <scope>NUCLEOTIDE SEQUENCE [LARGE SCALE GENOMIC DNA]</scope>
    <source>
        <strain evidence="1">NP_8</strain>
    </source>
</reference>
<evidence type="ECO:0000313" key="1">
    <source>
        <dbReference type="EMBL" id="TMI75738.1"/>
    </source>
</evidence>
<name>A0A537IWP1_9BACT</name>
<protein>
    <submittedName>
        <fullName evidence="1">DUF4127 family protein</fullName>
    </submittedName>
</protein>